<dbReference type="Proteomes" id="UP000052232">
    <property type="component" value="Unassembled WGS sequence"/>
</dbReference>
<gene>
    <name evidence="2" type="ORF">V473_09175</name>
</gene>
<dbReference type="InterPro" id="IPR008775">
    <property type="entry name" value="Phytyl_CoA_dOase-like"/>
</dbReference>
<dbReference type="PATRIC" id="fig|1420583.3.peg.1843"/>
<proteinExistence type="predicted"/>
<dbReference type="RefSeq" id="WP_066602744.1">
    <property type="nucleotide sequence ID" value="NZ_KQ130434.1"/>
</dbReference>
<name>A0A0J8AVP1_9SPHN</name>
<evidence type="ECO:0000256" key="1">
    <source>
        <dbReference type="ARBA" id="ARBA00001954"/>
    </source>
</evidence>
<comment type="cofactor">
    <cofactor evidence="1">
        <name>Fe(2+)</name>
        <dbReference type="ChEBI" id="CHEBI:29033"/>
    </cofactor>
</comment>
<dbReference type="PANTHER" id="PTHR20883">
    <property type="entry name" value="PHYTANOYL-COA DIOXYGENASE DOMAIN CONTAINING 1"/>
    <property type="match status" value="1"/>
</dbReference>
<comment type="caution">
    <text evidence="2">The sequence shown here is derived from an EMBL/GenBank/DDBJ whole genome shotgun (WGS) entry which is preliminary data.</text>
</comment>
<dbReference type="AlphaFoldDB" id="A0A0J8AVP1"/>
<dbReference type="Gene3D" id="2.60.120.620">
    <property type="entry name" value="q2cbj1_9rhob like domain"/>
    <property type="match status" value="1"/>
</dbReference>
<accession>A0A0J8AVP1</accession>
<keyword evidence="2" id="KW-0560">Oxidoreductase</keyword>
<dbReference type="Pfam" id="PF05721">
    <property type="entry name" value="PhyH"/>
    <property type="match status" value="1"/>
</dbReference>
<reference evidence="2 3" key="1">
    <citation type="journal article" date="2015" name="G3 (Bethesda)">
        <title>Insights into Ongoing Evolution of the Hexachlorocyclohexane Catabolic Pathway from Comparative Genomics of Ten Sphingomonadaceae Strains.</title>
        <authorList>
            <person name="Pearce S.L."/>
            <person name="Oakeshott J.G."/>
            <person name="Pandey G."/>
        </authorList>
    </citation>
    <scope>NUCLEOTIDE SEQUENCE [LARGE SCALE GENOMIC DNA]</scope>
    <source>
        <strain evidence="2 3">LL01</strain>
    </source>
</reference>
<dbReference type="SUPFAM" id="SSF51197">
    <property type="entry name" value="Clavaminate synthase-like"/>
    <property type="match status" value="1"/>
</dbReference>
<evidence type="ECO:0000313" key="2">
    <source>
        <dbReference type="EMBL" id="KMS58285.1"/>
    </source>
</evidence>
<dbReference type="PANTHER" id="PTHR20883:SF48">
    <property type="entry name" value="ECTOINE DIOXYGENASE"/>
    <property type="match status" value="1"/>
</dbReference>
<organism evidence="2 3">
    <name type="scientific">Sphingobium cupriresistens LL01</name>
    <dbReference type="NCBI Taxonomy" id="1420583"/>
    <lineage>
        <taxon>Bacteria</taxon>
        <taxon>Pseudomonadati</taxon>
        <taxon>Pseudomonadota</taxon>
        <taxon>Alphaproteobacteria</taxon>
        <taxon>Sphingomonadales</taxon>
        <taxon>Sphingomonadaceae</taxon>
        <taxon>Sphingobium</taxon>
    </lineage>
</organism>
<sequence length="299" mass="33099">MAHLPDVPCAGFHADQLLDQGYCIIPQAIAQSEVETLASDLTGDFDTAQLSSGPFYGNDTKRFGGLLSRSEQTKAFVQHPMILAIMQKILGPWCDHFSLNLTQAIELMPGSIEQVPHRDQDMWPCSRLVDPSLQVEFLVNVMWPFTPYTKENGATHVWPGSHRRQDEMLIDPTEAIVAEMQPGSALLFLGSTLHAGGANRSPAPRRGMIVSYTLGWLKPYELQWLAYPPEVARAFDADLTDLLGYRIHRPNLGNHEGRCPSQLLREPERKAGAIDALAPDQHALIEAFRAGELPEPVTG</sequence>
<protein>
    <submittedName>
        <fullName evidence="2">Phytanoyl-CoA dioxygenase</fullName>
    </submittedName>
</protein>
<dbReference type="GO" id="GO:0016706">
    <property type="term" value="F:2-oxoglutarate-dependent dioxygenase activity"/>
    <property type="evidence" value="ECO:0007669"/>
    <property type="project" value="UniProtKB-ARBA"/>
</dbReference>
<dbReference type="GO" id="GO:0005506">
    <property type="term" value="F:iron ion binding"/>
    <property type="evidence" value="ECO:0007669"/>
    <property type="project" value="UniProtKB-ARBA"/>
</dbReference>
<keyword evidence="2" id="KW-0223">Dioxygenase</keyword>
<keyword evidence="3" id="KW-1185">Reference proteome</keyword>
<evidence type="ECO:0000313" key="3">
    <source>
        <dbReference type="Proteomes" id="UP000052232"/>
    </source>
</evidence>
<dbReference type="STRING" id="1420583.V473_09175"/>
<dbReference type="EMBL" id="JACT01000001">
    <property type="protein sequence ID" value="KMS58285.1"/>
    <property type="molecule type" value="Genomic_DNA"/>
</dbReference>